<evidence type="ECO:0000313" key="5">
    <source>
        <dbReference type="Proteomes" id="UP000030651"/>
    </source>
</evidence>
<dbReference type="InterPro" id="IPR013154">
    <property type="entry name" value="ADH-like_N"/>
</dbReference>
<dbReference type="GeneID" id="19266659"/>
<evidence type="ECO:0000256" key="2">
    <source>
        <dbReference type="ARBA" id="ARBA00023002"/>
    </source>
</evidence>
<gene>
    <name evidence="4" type="ORF">PFICI_01646</name>
</gene>
<dbReference type="Gene3D" id="3.40.50.720">
    <property type="entry name" value="NAD(P)-binding Rossmann-like Domain"/>
    <property type="match status" value="1"/>
</dbReference>
<dbReference type="EMBL" id="KI912109">
    <property type="protein sequence ID" value="ETS87818.1"/>
    <property type="molecule type" value="Genomic_DNA"/>
</dbReference>
<name>W3XP33_PESFW</name>
<feature type="domain" description="Enoyl reductase (ER)" evidence="3">
    <location>
        <begin position="17"/>
        <end position="348"/>
    </location>
</feature>
<dbReference type="SUPFAM" id="SSF51735">
    <property type="entry name" value="NAD(P)-binding Rossmann-fold domains"/>
    <property type="match status" value="1"/>
</dbReference>
<dbReference type="PANTHER" id="PTHR45348">
    <property type="entry name" value="HYPOTHETICAL OXIDOREDUCTASE (EUROFUNG)"/>
    <property type="match status" value="1"/>
</dbReference>
<dbReference type="InParanoid" id="W3XP33"/>
<dbReference type="KEGG" id="pfy:PFICI_01646"/>
<keyword evidence="5" id="KW-1185">Reference proteome</keyword>
<proteinExistence type="inferred from homology"/>
<dbReference type="SUPFAM" id="SSF50129">
    <property type="entry name" value="GroES-like"/>
    <property type="match status" value="1"/>
</dbReference>
<dbReference type="InterPro" id="IPR047122">
    <property type="entry name" value="Trans-enoyl_RdTase-like"/>
</dbReference>
<organism evidence="4 5">
    <name type="scientific">Pestalotiopsis fici (strain W106-1 / CGMCC3.15140)</name>
    <dbReference type="NCBI Taxonomy" id="1229662"/>
    <lineage>
        <taxon>Eukaryota</taxon>
        <taxon>Fungi</taxon>
        <taxon>Dikarya</taxon>
        <taxon>Ascomycota</taxon>
        <taxon>Pezizomycotina</taxon>
        <taxon>Sordariomycetes</taxon>
        <taxon>Xylariomycetidae</taxon>
        <taxon>Amphisphaeriales</taxon>
        <taxon>Sporocadaceae</taxon>
        <taxon>Pestalotiopsis</taxon>
    </lineage>
</organism>
<dbReference type="HOGENOM" id="CLU_026673_16_3_1"/>
<dbReference type="GO" id="GO:0016651">
    <property type="term" value="F:oxidoreductase activity, acting on NAD(P)H"/>
    <property type="evidence" value="ECO:0007669"/>
    <property type="project" value="InterPro"/>
</dbReference>
<accession>W3XP33</accession>
<dbReference type="Gene3D" id="3.90.180.10">
    <property type="entry name" value="Medium-chain alcohol dehydrogenases, catalytic domain"/>
    <property type="match status" value="1"/>
</dbReference>
<dbReference type="AlphaFoldDB" id="W3XP33"/>
<keyword evidence="2" id="KW-0560">Oxidoreductase</keyword>
<comment type="similarity">
    <text evidence="1">Belongs to the zinc-containing alcohol dehydrogenase family.</text>
</comment>
<dbReference type="RefSeq" id="XP_007828418.1">
    <property type="nucleotide sequence ID" value="XM_007830227.1"/>
</dbReference>
<dbReference type="OMA" id="NRDCTIR"/>
<dbReference type="SMART" id="SM00829">
    <property type="entry name" value="PKS_ER"/>
    <property type="match status" value="1"/>
</dbReference>
<dbReference type="Pfam" id="PF08240">
    <property type="entry name" value="ADH_N"/>
    <property type="match status" value="1"/>
</dbReference>
<sequence length="353" mass="37127">MPSSDATGAALFLGEDGTSLEVLRNVAKPQPDEGELLVEVHYSGINPADLAHAQLGITSVVLGYDFMGKVVQAGPDSKYAVGDFVAGYTPTGIGRPMKYGAHQPYLAAPEDTVFRVPENLPHAHAATLPVVVTVAADALYNILGLPFPGETPSPNFKPAPLLIWGASTGAGIAIIQLARASGVETIFVTASPKRHGLLKSLGASECFDYADPDVVSKIQAAADQGTEGPILYAVDAIGAPGASAMVADASSDKAKMASVREHKDPRFTLPFSSKSRDMAIELPGIGRIMMPAQPQQQAQLWRGLLWAVENYGSRFSMPSVDIFEGTAEDALEKVKIVAAGGNFGKIVLKHPLQ</sequence>
<dbReference type="InterPro" id="IPR011032">
    <property type="entry name" value="GroES-like_sf"/>
</dbReference>
<protein>
    <recommendedName>
        <fullName evidence="3">Enoyl reductase (ER) domain-containing protein</fullName>
    </recommendedName>
</protein>
<reference evidence="5" key="1">
    <citation type="journal article" date="2015" name="BMC Genomics">
        <title>Genomic and transcriptomic analysis of the endophytic fungus Pestalotiopsis fici reveals its lifestyle and high potential for synthesis of natural products.</title>
        <authorList>
            <person name="Wang X."/>
            <person name="Zhang X."/>
            <person name="Liu L."/>
            <person name="Xiang M."/>
            <person name="Wang W."/>
            <person name="Sun X."/>
            <person name="Che Y."/>
            <person name="Guo L."/>
            <person name="Liu G."/>
            <person name="Guo L."/>
            <person name="Wang C."/>
            <person name="Yin W.B."/>
            <person name="Stadler M."/>
            <person name="Zhang X."/>
            <person name="Liu X."/>
        </authorList>
    </citation>
    <scope>NUCLEOTIDE SEQUENCE [LARGE SCALE GENOMIC DNA]</scope>
    <source>
        <strain evidence="5">W106-1 / CGMCC3.15140</strain>
    </source>
</reference>
<dbReference type="Proteomes" id="UP000030651">
    <property type="component" value="Unassembled WGS sequence"/>
</dbReference>
<dbReference type="CDD" id="cd08249">
    <property type="entry name" value="enoyl_reductase_like"/>
    <property type="match status" value="1"/>
</dbReference>
<dbReference type="InterPro" id="IPR020843">
    <property type="entry name" value="ER"/>
</dbReference>
<dbReference type="eggNOG" id="KOG1198">
    <property type="taxonomic scope" value="Eukaryota"/>
</dbReference>
<dbReference type="OrthoDB" id="10257049at2759"/>
<evidence type="ECO:0000256" key="1">
    <source>
        <dbReference type="ARBA" id="ARBA00008072"/>
    </source>
</evidence>
<dbReference type="InterPro" id="IPR013149">
    <property type="entry name" value="ADH-like_C"/>
</dbReference>
<dbReference type="Pfam" id="PF00107">
    <property type="entry name" value="ADH_zinc_N"/>
    <property type="match status" value="1"/>
</dbReference>
<evidence type="ECO:0000259" key="3">
    <source>
        <dbReference type="SMART" id="SM00829"/>
    </source>
</evidence>
<dbReference type="PANTHER" id="PTHR45348:SF7">
    <property type="entry name" value="ZINC BINDING OXIDOREDUCTASE, PUTATIVE-RELATED"/>
    <property type="match status" value="1"/>
</dbReference>
<evidence type="ECO:0000313" key="4">
    <source>
        <dbReference type="EMBL" id="ETS87818.1"/>
    </source>
</evidence>
<dbReference type="STRING" id="1229662.W3XP33"/>
<dbReference type="InterPro" id="IPR036291">
    <property type="entry name" value="NAD(P)-bd_dom_sf"/>
</dbReference>